<organism evidence="3 4">
    <name type="scientific">Streptosporangium lutulentum</name>
    <dbReference type="NCBI Taxonomy" id="1461250"/>
    <lineage>
        <taxon>Bacteria</taxon>
        <taxon>Bacillati</taxon>
        <taxon>Actinomycetota</taxon>
        <taxon>Actinomycetes</taxon>
        <taxon>Streptosporangiales</taxon>
        <taxon>Streptosporangiaceae</taxon>
        <taxon>Streptosporangium</taxon>
    </lineage>
</organism>
<dbReference type="Gene3D" id="3.20.20.190">
    <property type="entry name" value="Phosphatidylinositol (PI) phosphodiesterase"/>
    <property type="match status" value="1"/>
</dbReference>
<keyword evidence="3" id="KW-0378">Hydrolase</keyword>
<dbReference type="Pfam" id="PF16387">
    <property type="entry name" value="DUF4996"/>
    <property type="match status" value="1"/>
</dbReference>
<dbReference type="PANTHER" id="PTHR46211">
    <property type="entry name" value="GLYCEROPHOSPHORYL DIESTER PHOSPHODIESTERASE"/>
    <property type="match status" value="1"/>
</dbReference>
<dbReference type="InterPro" id="IPR030395">
    <property type="entry name" value="GP_PDE_dom"/>
</dbReference>
<dbReference type="SUPFAM" id="SSF51695">
    <property type="entry name" value="PLC-like phosphodiesterases"/>
    <property type="match status" value="1"/>
</dbReference>
<evidence type="ECO:0000259" key="1">
    <source>
        <dbReference type="Pfam" id="PF03009"/>
    </source>
</evidence>
<evidence type="ECO:0000259" key="2">
    <source>
        <dbReference type="Pfam" id="PF16387"/>
    </source>
</evidence>
<name>A0ABT9QKV3_9ACTN</name>
<dbReference type="Pfam" id="PF03009">
    <property type="entry name" value="GDPD"/>
    <property type="match status" value="1"/>
</dbReference>
<dbReference type="GO" id="GO:0008889">
    <property type="term" value="F:glycerophosphodiester phosphodiesterase activity"/>
    <property type="evidence" value="ECO:0007669"/>
    <property type="project" value="UniProtKB-EC"/>
</dbReference>
<gene>
    <name evidence="3" type="ORF">J2853_006568</name>
</gene>
<dbReference type="Proteomes" id="UP001225356">
    <property type="component" value="Unassembled WGS sequence"/>
</dbReference>
<dbReference type="InterPro" id="IPR032160">
    <property type="entry name" value="DUF4996"/>
</dbReference>
<dbReference type="RefSeq" id="WP_307564457.1">
    <property type="nucleotide sequence ID" value="NZ_JAUSQU010000001.1"/>
</dbReference>
<feature type="domain" description="GP-PDE" evidence="1">
    <location>
        <begin position="28"/>
        <end position="116"/>
    </location>
</feature>
<evidence type="ECO:0000313" key="4">
    <source>
        <dbReference type="Proteomes" id="UP001225356"/>
    </source>
</evidence>
<feature type="domain" description="DUF4996" evidence="2">
    <location>
        <begin position="190"/>
        <end position="275"/>
    </location>
</feature>
<dbReference type="CDD" id="cd08566">
    <property type="entry name" value="GDPD_AtGDE_like"/>
    <property type="match status" value="1"/>
</dbReference>
<keyword evidence="4" id="KW-1185">Reference proteome</keyword>
<dbReference type="EMBL" id="JAUSQU010000001">
    <property type="protein sequence ID" value="MDP9847357.1"/>
    <property type="molecule type" value="Genomic_DNA"/>
</dbReference>
<accession>A0ABT9QKV3</accession>
<dbReference type="EC" id="3.1.4.46" evidence="3"/>
<proteinExistence type="predicted"/>
<protein>
    <submittedName>
        <fullName evidence="3">Glycerophosphoryl diester phosphodiesterase</fullName>
        <ecNumber evidence="3">3.1.4.46</ecNumber>
    </submittedName>
</protein>
<reference evidence="3 4" key="1">
    <citation type="submission" date="2023-07" db="EMBL/GenBank/DDBJ databases">
        <title>Sequencing the genomes of 1000 actinobacteria strains.</title>
        <authorList>
            <person name="Klenk H.-P."/>
        </authorList>
    </citation>
    <scope>NUCLEOTIDE SEQUENCE [LARGE SCALE GENOMIC DNA]</scope>
    <source>
        <strain evidence="3 4">DSM 46740</strain>
    </source>
</reference>
<sequence length="301" mass="33706">MFGQAQYQDVNALLNARLVERRPLVAVHRGTGLGDVPENTWQAVEAALRQGADMVEIDVVESADGDFFLFHDGMERQAFERDIDLRKLTTGEIRALRYRRVRYDATVTGLDAVLERLPGEALLNVDRSWWYWDDLLPFADRFDMAGQLVFKSPVEEVWLDRLRRHPVKYPYIPIVRSRREIGAVLGDPDINLVGVELIAGHEDDDLTGHDVVAEAHAAGLACLLNAINLPDGVPLFAGRDDRTSVFGDPADGWGRLMAHGADIIQTDWPGLLCQYRQRVRGIPPRTHVFRDGPVIGMPPVG</sequence>
<comment type="caution">
    <text evidence="3">The sequence shown here is derived from an EMBL/GenBank/DDBJ whole genome shotgun (WGS) entry which is preliminary data.</text>
</comment>
<evidence type="ECO:0000313" key="3">
    <source>
        <dbReference type="EMBL" id="MDP9847357.1"/>
    </source>
</evidence>
<dbReference type="InterPro" id="IPR017946">
    <property type="entry name" value="PLC-like_Pdiesterase_TIM-brl"/>
</dbReference>
<dbReference type="PANTHER" id="PTHR46211:SF1">
    <property type="entry name" value="GLYCEROPHOSPHODIESTER PHOSPHODIESTERASE, CYTOPLASMIC"/>
    <property type="match status" value="1"/>
</dbReference>